<dbReference type="OrthoDB" id="9439254at2759"/>
<keyword evidence="8" id="KW-0539">Nucleus</keyword>
<dbReference type="PANTHER" id="PTHR16515:SF49">
    <property type="entry name" value="GASTRULA ZINC FINGER PROTEIN XLCGF49.1-LIKE-RELATED"/>
    <property type="match status" value="1"/>
</dbReference>
<evidence type="ECO:0000313" key="11">
    <source>
        <dbReference type="EMBL" id="KAF7259117.1"/>
    </source>
</evidence>
<keyword evidence="3" id="KW-0677">Repeat</keyword>
<evidence type="ECO:0000256" key="4">
    <source>
        <dbReference type="ARBA" id="ARBA00022771"/>
    </source>
</evidence>
<gene>
    <name evidence="11" type="ORF">EG68_03326</name>
</gene>
<evidence type="ECO:0000256" key="7">
    <source>
        <dbReference type="ARBA" id="ARBA00023163"/>
    </source>
</evidence>
<feature type="domain" description="SET" evidence="10">
    <location>
        <begin position="219"/>
        <end position="342"/>
    </location>
</feature>
<comment type="subcellular location">
    <subcellularLocation>
        <location evidence="1">Nucleus</location>
    </subcellularLocation>
</comment>
<dbReference type="GO" id="GO:0010468">
    <property type="term" value="P:regulation of gene expression"/>
    <property type="evidence" value="ECO:0007669"/>
    <property type="project" value="TreeGrafter"/>
</dbReference>
<feature type="region of interest" description="Disordered" evidence="9">
    <location>
        <begin position="43"/>
        <end position="84"/>
    </location>
</feature>
<comment type="caution">
    <text evidence="11">The sequence shown here is derived from an EMBL/GenBank/DDBJ whole genome shotgun (WGS) entry which is preliminary data.</text>
</comment>
<dbReference type="InterPro" id="IPR050331">
    <property type="entry name" value="Zinc_finger"/>
</dbReference>
<evidence type="ECO:0000256" key="3">
    <source>
        <dbReference type="ARBA" id="ARBA00022737"/>
    </source>
</evidence>
<keyword evidence="2" id="KW-0479">Metal-binding</keyword>
<keyword evidence="5" id="KW-0862">Zinc</keyword>
<dbReference type="SMART" id="SM00317">
    <property type="entry name" value="SET"/>
    <property type="match status" value="1"/>
</dbReference>
<dbReference type="EMBL" id="JTDE01001361">
    <property type="protein sequence ID" value="KAF7259117.1"/>
    <property type="molecule type" value="Genomic_DNA"/>
</dbReference>
<keyword evidence="6" id="KW-0805">Transcription regulation</keyword>
<evidence type="ECO:0000256" key="5">
    <source>
        <dbReference type="ARBA" id="ARBA00022833"/>
    </source>
</evidence>
<dbReference type="SUPFAM" id="SSF82199">
    <property type="entry name" value="SET domain"/>
    <property type="match status" value="1"/>
</dbReference>
<organism evidence="11 12">
    <name type="scientific">Paragonimus skrjabini miyazakii</name>
    <dbReference type="NCBI Taxonomy" id="59628"/>
    <lineage>
        <taxon>Eukaryota</taxon>
        <taxon>Metazoa</taxon>
        <taxon>Spiralia</taxon>
        <taxon>Lophotrochozoa</taxon>
        <taxon>Platyhelminthes</taxon>
        <taxon>Trematoda</taxon>
        <taxon>Digenea</taxon>
        <taxon>Plagiorchiida</taxon>
        <taxon>Troglotremata</taxon>
        <taxon>Troglotrematidae</taxon>
        <taxon>Paragonimus</taxon>
    </lineage>
</organism>
<dbReference type="GO" id="GO:0008270">
    <property type="term" value="F:zinc ion binding"/>
    <property type="evidence" value="ECO:0007669"/>
    <property type="project" value="UniProtKB-KW"/>
</dbReference>
<reference evidence="11" key="1">
    <citation type="submission" date="2019-07" db="EMBL/GenBank/DDBJ databases">
        <title>Annotation for the trematode Paragonimus miyazaki's.</title>
        <authorList>
            <person name="Choi Y.-J."/>
        </authorList>
    </citation>
    <scope>NUCLEOTIDE SEQUENCE</scope>
    <source>
        <strain evidence="11">Japan</strain>
    </source>
</reference>
<evidence type="ECO:0000313" key="12">
    <source>
        <dbReference type="Proteomes" id="UP000822476"/>
    </source>
</evidence>
<evidence type="ECO:0000256" key="2">
    <source>
        <dbReference type="ARBA" id="ARBA00022723"/>
    </source>
</evidence>
<sequence>MPIRLGLSKVEELRKRRVLENLEELKKLTDIAPEKENVIKKLYGIKEEKAPQERPKRSPTEHKRRLRSHSTIGDSASAAPKKIEKVKKPRAISLEYSDSGSDWLSSGDEWTPDTHSTDLETGHGFGRLSKLKNSKAQLVCPQKEICKGVVMKVTPTEEDCYVCNVSVIDGCLKHPIEWVENNPITVCDAAKDHEVYFQRRKCVCGSPYYLHASRTAPRDWVRVWKSGIHGAGFGVWANKNIKCGTTFGPYGGVVVNLDEMEDDEFTRRSRGGYAWLVRNNLGGVKSHLVDARNPLRSNWLRFVNCARCDEEQNLVTIQYRGKIYYRACQDIASGSELLTYYGIEVSSFLQVRLVIVQHSKVTPYLSSNFPTEYTYETFKCC</sequence>
<dbReference type="GO" id="GO:0005634">
    <property type="term" value="C:nucleus"/>
    <property type="evidence" value="ECO:0007669"/>
    <property type="project" value="UniProtKB-SubCell"/>
</dbReference>
<dbReference type="InterPro" id="IPR046341">
    <property type="entry name" value="SET_dom_sf"/>
</dbReference>
<protein>
    <recommendedName>
        <fullName evidence="10">SET domain-containing protein</fullName>
    </recommendedName>
</protein>
<dbReference type="Gene3D" id="2.170.270.10">
    <property type="entry name" value="SET domain"/>
    <property type="match status" value="1"/>
</dbReference>
<dbReference type="PANTHER" id="PTHR16515">
    <property type="entry name" value="PR DOMAIN ZINC FINGER PROTEIN"/>
    <property type="match status" value="1"/>
</dbReference>
<dbReference type="PROSITE" id="PS50280">
    <property type="entry name" value="SET"/>
    <property type="match status" value="1"/>
</dbReference>
<dbReference type="AlphaFoldDB" id="A0A8S9Z7N9"/>
<keyword evidence="12" id="KW-1185">Reference proteome</keyword>
<proteinExistence type="predicted"/>
<accession>A0A8S9Z7N9</accession>
<evidence type="ECO:0000256" key="6">
    <source>
        <dbReference type="ARBA" id="ARBA00023015"/>
    </source>
</evidence>
<dbReference type="InterPro" id="IPR001214">
    <property type="entry name" value="SET_dom"/>
</dbReference>
<evidence type="ECO:0000256" key="1">
    <source>
        <dbReference type="ARBA" id="ARBA00004123"/>
    </source>
</evidence>
<evidence type="ECO:0000256" key="8">
    <source>
        <dbReference type="ARBA" id="ARBA00023242"/>
    </source>
</evidence>
<feature type="compositionally biased region" description="Basic and acidic residues" evidence="9">
    <location>
        <begin position="43"/>
        <end position="61"/>
    </location>
</feature>
<dbReference type="Proteomes" id="UP000822476">
    <property type="component" value="Unassembled WGS sequence"/>
</dbReference>
<keyword evidence="4" id="KW-0863">Zinc-finger</keyword>
<keyword evidence="7" id="KW-0804">Transcription</keyword>
<dbReference type="Pfam" id="PF21549">
    <property type="entry name" value="PRDM2_PR"/>
    <property type="match status" value="1"/>
</dbReference>
<evidence type="ECO:0000256" key="9">
    <source>
        <dbReference type="SAM" id="MobiDB-lite"/>
    </source>
</evidence>
<evidence type="ECO:0000259" key="10">
    <source>
        <dbReference type="PROSITE" id="PS50280"/>
    </source>
</evidence>
<name>A0A8S9Z7N9_9TREM</name>